<dbReference type="Pfam" id="PF02214">
    <property type="entry name" value="BTB_2"/>
    <property type="match status" value="1"/>
</dbReference>
<proteinExistence type="predicted"/>
<gene>
    <name evidence="2" type="ORF">Ae201684_008518</name>
</gene>
<dbReference type="GO" id="GO:0051260">
    <property type="term" value="P:protein homooligomerization"/>
    <property type="evidence" value="ECO:0007669"/>
    <property type="project" value="InterPro"/>
</dbReference>
<dbReference type="Proteomes" id="UP000481153">
    <property type="component" value="Unassembled WGS sequence"/>
</dbReference>
<evidence type="ECO:0000259" key="1">
    <source>
        <dbReference type="Pfam" id="PF02214"/>
    </source>
</evidence>
<protein>
    <recommendedName>
        <fullName evidence="1">Potassium channel tetramerisation-type BTB domain-containing protein</fullName>
    </recommendedName>
</protein>
<dbReference type="CDD" id="cd18316">
    <property type="entry name" value="BTB_POZ_KCTD-like"/>
    <property type="match status" value="1"/>
</dbReference>
<feature type="domain" description="Potassium channel tetramerisation-type BTB" evidence="1">
    <location>
        <begin position="57"/>
        <end position="146"/>
    </location>
</feature>
<reference evidence="2 3" key="1">
    <citation type="submission" date="2019-07" db="EMBL/GenBank/DDBJ databases">
        <title>Genomics analysis of Aphanomyces spp. identifies a new class of oomycete effector associated with host adaptation.</title>
        <authorList>
            <person name="Gaulin E."/>
        </authorList>
    </citation>
    <scope>NUCLEOTIDE SEQUENCE [LARGE SCALE GENOMIC DNA]</scope>
    <source>
        <strain evidence="2 3">ATCC 201684</strain>
    </source>
</reference>
<evidence type="ECO:0000313" key="2">
    <source>
        <dbReference type="EMBL" id="KAF0734855.1"/>
    </source>
</evidence>
<dbReference type="InterPro" id="IPR043136">
    <property type="entry name" value="B30.2/SPRY_sf"/>
</dbReference>
<sequence length="301" mass="33149">MASLDDKINCVLGSIEDLEGKAEALKELVDEMKTLIAAWTELDNCVDDNISKLPNVITLDVGGTIYKATKETLLRFEGSYFHALLGSGRWNPDSSDGAYYLDLNGGVPFQRVMVYLRSGEMSFAGLNGWESRQVESILEYLKLPQSCCKWDANFCGETYALSCDDRSVEMKETSSVAKSSILANAAVKSVKMRLDSGGYLMYVGLAPKKGFDPKSRCEYELGYGIHMGSGHLFQLESKQSSPSVNGSFRAGDVLGMFCLDHEIVFEKNDRKIGCIKIDTSTKELFPFAALSKPGDKLTILN</sequence>
<dbReference type="InterPro" id="IPR011333">
    <property type="entry name" value="SKP1/BTB/POZ_sf"/>
</dbReference>
<accession>A0A6G0X4K8</accession>
<keyword evidence="3" id="KW-1185">Reference proteome</keyword>
<organism evidence="2 3">
    <name type="scientific">Aphanomyces euteiches</name>
    <dbReference type="NCBI Taxonomy" id="100861"/>
    <lineage>
        <taxon>Eukaryota</taxon>
        <taxon>Sar</taxon>
        <taxon>Stramenopiles</taxon>
        <taxon>Oomycota</taxon>
        <taxon>Saprolegniomycetes</taxon>
        <taxon>Saprolegniales</taxon>
        <taxon>Verrucalvaceae</taxon>
        <taxon>Aphanomyces</taxon>
    </lineage>
</organism>
<dbReference type="SUPFAM" id="SSF49899">
    <property type="entry name" value="Concanavalin A-like lectins/glucanases"/>
    <property type="match status" value="1"/>
</dbReference>
<comment type="caution">
    <text evidence="2">The sequence shown here is derived from an EMBL/GenBank/DDBJ whole genome shotgun (WGS) entry which is preliminary data.</text>
</comment>
<dbReference type="EMBL" id="VJMJ01000103">
    <property type="protein sequence ID" value="KAF0734855.1"/>
    <property type="molecule type" value="Genomic_DNA"/>
</dbReference>
<name>A0A6G0X4K8_9STRA</name>
<dbReference type="InterPro" id="IPR013320">
    <property type="entry name" value="ConA-like_dom_sf"/>
</dbReference>
<dbReference type="InterPro" id="IPR003131">
    <property type="entry name" value="T1-type_BTB"/>
</dbReference>
<dbReference type="SUPFAM" id="SSF54695">
    <property type="entry name" value="POZ domain"/>
    <property type="match status" value="1"/>
</dbReference>
<evidence type="ECO:0000313" key="3">
    <source>
        <dbReference type="Proteomes" id="UP000481153"/>
    </source>
</evidence>
<dbReference type="Gene3D" id="2.60.120.920">
    <property type="match status" value="1"/>
</dbReference>
<dbReference type="Gene3D" id="3.30.710.10">
    <property type="entry name" value="Potassium Channel Kv1.1, Chain A"/>
    <property type="match status" value="1"/>
</dbReference>
<dbReference type="AlphaFoldDB" id="A0A6G0X4K8"/>
<dbReference type="VEuPathDB" id="FungiDB:AeMF1_010396"/>